<name>A0A0M0J8I8_9EUKA</name>
<keyword evidence="3" id="KW-1185">Reference proteome</keyword>
<sequence length="191" mass="19519">MVRLLALEPIAGAAAEELLDAEAALFVELRLGEGVVRSHALRGSPGGGDACLREWNQAFALPVLAEGTAGARTAPAQPVPLRAIVCESDGDGGGTPLAACTLHADALSLTPFVSSVVSGELSGSEAPQMAYVGAVPWAADRMMATPERPSSGASNGHRQLSAAARPSPYGWDTATYGWADTATYGWADTAT</sequence>
<organism evidence="2 3">
    <name type="scientific">Chrysochromulina tobinii</name>
    <dbReference type="NCBI Taxonomy" id="1460289"/>
    <lineage>
        <taxon>Eukaryota</taxon>
        <taxon>Haptista</taxon>
        <taxon>Haptophyta</taxon>
        <taxon>Prymnesiophyceae</taxon>
        <taxon>Prymnesiales</taxon>
        <taxon>Chrysochromulinaceae</taxon>
        <taxon>Chrysochromulina</taxon>
    </lineage>
</organism>
<reference evidence="3" key="1">
    <citation type="journal article" date="2015" name="PLoS Genet.">
        <title>Genome Sequence and Transcriptome Analyses of Chrysochromulina tobin: Metabolic Tools for Enhanced Algal Fitness in the Prominent Order Prymnesiales (Haptophyceae).</title>
        <authorList>
            <person name="Hovde B.T."/>
            <person name="Deodato C.R."/>
            <person name="Hunsperger H.M."/>
            <person name="Ryken S.A."/>
            <person name="Yost W."/>
            <person name="Jha R.K."/>
            <person name="Patterson J."/>
            <person name="Monnat R.J. Jr."/>
            <person name="Barlow S.B."/>
            <person name="Starkenburg S.R."/>
            <person name="Cattolico R.A."/>
        </authorList>
    </citation>
    <scope>NUCLEOTIDE SEQUENCE</scope>
    <source>
        <strain evidence="3">CCMP291</strain>
    </source>
</reference>
<dbReference type="EMBL" id="JWZX01003271">
    <property type="protein sequence ID" value="KOO22523.1"/>
    <property type="molecule type" value="Genomic_DNA"/>
</dbReference>
<accession>A0A0M0J8I8</accession>
<evidence type="ECO:0000256" key="1">
    <source>
        <dbReference type="SAM" id="MobiDB-lite"/>
    </source>
</evidence>
<evidence type="ECO:0008006" key="4">
    <source>
        <dbReference type="Google" id="ProtNLM"/>
    </source>
</evidence>
<protein>
    <recommendedName>
        <fullName evidence="4">C2 domain-containing protein</fullName>
    </recommendedName>
</protein>
<comment type="caution">
    <text evidence="2">The sequence shown here is derived from an EMBL/GenBank/DDBJ whole genome shotgun (WGS) entry which is preliminary data.</text>
</comment>
<gene>
    <name evidence="2" type="ORF">Ctob_000756</name>
</gene>
<dbReference type="Proteomes" id="UP000037460">
    <property type="component" value="Unassembled WGS sequence"/>
</dbReference>
<evidence type="ECO:0000313" key="3">
    <source>
        <dbReference type="Proteomes" id="UP000037460"/>
    </source>
</evidence>
<feature type="region of interest" description="Disordered" evidence="1">
    <location>
        <begin position="145"/>
        <end position="165"/>
    </location>
</feature>
<evidence type="ECO:0000313" key="2">
    <source>
        <dbReference type="EMBL" id="KOO22523.1"/>
    </source>
</evidence>
<proteinExistence type="predicted"/>
<dbReference type="AlphaFoldDB" id="A0A0M0J8I8"/>